<reference evidence="3" key="1">
    <citation type="submission" date="2022-11" db="UniProtKB">
        <authorList>
            <consortium name="WormBaseParasite"/>
        </authorList>
    </citation>
    <scope>IDENTIFICATION</scope>
</reference>
<dbReference type="AlphaFoldDB" id="A0A914DD48"/>
<evidence type="ECO:0000313" key="3">
    <source>
        <dbReference type="WBParaSite" id="ACRNAN_scaffold2208.g23715.t1"/>
    </source>
</evidence>
<name>A0A914DD48_9BILA</name>
<dbReference type="WBParaSite" id="ACRNAN_scaffold2208.g23715.t1">
    <property type="protein sequence ID" value="ACRNAN_scaffold2208.g23715.t1"/>
    <property type="gene ID" value="ACRNAN_scaffold2208.g23715"/>
</dbReference>
<evidence type="ECO:0000256" key="1">
    <source>
        <dbReference type="SAM" id="Coils"/>
    </source>
</evidence>
<feature type="coiled-coil region" evidence="1">
    <location>
        <begin position="26"/>
        <end position="60"/>
    </location>
</feature>
<keyword evidence="1" id="KW-0175">Coiled coil</keyword>
<proteinExistence type="predicted"/>
<dbReference type="Proteomes" id="UP000887540">
    <property type="component" value="Unplaced"/>
</dbReference>
<evidence type="ECO:0000313" key="2">
    <source>
        <dbReference type="Proteomes" id="UP000887540"/>
    </source>
</evidence>
<keyword evidence="2" id="KW-1185">Reference proteome</keyword>
<protein>
    <submittedName>
        <fullName evidence="3">Uncharacterized protein</fullName>
    </submittedName>
</protein>
<accession>A0A914DD48</accession>
<organism evidence="2 3">
    <name type="scientific">Acrobeloides nanus</name>
    <dbReference type="NCBI Taxonomy" id="290746"/>
    <lineage>
        <taxon>Eukaryota</taxon>
        <taxon>Metazoa</taxon>
        <taxon>Ecdysozoa</taxon>
        <taxon>Nematoda</taxon>
        <taxon>Chromadorea</taxon>
        <taxon>Rhabditida</taxon>
        <taxon>Tylenchina</taxon>
        <taxon>Cephalobomorpha</taxon>
        <taxon>Cephaloboidea</taxon>
        <taxon>Cephalobidae</taxon>
        <taxon>Acrobeloides</taxon>
    </lineage>
</organism>
<sequence length="86" mass="9842">MLPAASLSNLNKMERERGVLQTQRSIKIADNEIRLLKHKNLELKKQIELLEKQMAAILKIREEEHGAIMNAISRANSRTSEIIPKP</sequence>